<dbReference type="GO" id="GO:0004497">
    <property type="term" value="F:monooxygenase activity"/>
    <property type="evidence" value="ECO:0007669"/>
    <property type="project" value="UniProtKB-KW"/>
</dbReference>
<dbReference type="PANTHER" id="PTHR43872:SF1">
    <property type="entry name" value="MONOOXYGENASE, PUTATIVE (AFU_ORTHOLOGUE AFUA_8G02570)-RELATED"/>
    <property type="match status" value="1"/>
</dbReference>
<name>A0ABV3SY43_9ACTN</name>
<dbReference type="EMBL" id="JBFPJR010000013">
    <property type="protein sequence ID" value="MEX0427783.1"/>
    <property type="molecule type" value="Genomic_DNA"/>
</dbReference>
<comment type="cofactor">
    <cofactor evidence="1">
        <name>FAD</name>
        <dbReference type="ChEBI" id="CHEBI:57692"/>
    </cofactor>
</comment>
<dbReference type="Pfam" id="PF13450">
    <property type="entry name" value="NAD_binding_8"/>
    <property type="match status" value="1"/>
</dbReference>
<dbReference type="InterPro" id="IPR036188">
    <property type="entry name" value="FAD/NAD-bd_sf"/>
</dbReference>
<organism evidence="7 8">
    <name type="scientific">Nocardioides eburneus</name>
    <dbReference type="NCBI Taxonomy" id="3231482"/>
    <lineage>
        <taxon>Bacteria</taxon>
        <taxon>Bacillati</taxon>
        <taxon>Actinomycetota</taxon>
        <taxon>Actinomycetes</taxon>
        <taxon>Propionibacteriales</taxon>
        <taxon>Nocardioidaceae</taxon>
        <taxon>Nocardioides</taxon>
    </lineage>
</organism>
<evidence type="ECO:0000256" key="5">
    <source>
        <dbReference type="ARBA" id="ARBA00023002"/>
    </source>
</evidence>
<accession>A0ABV3SY43</accession>
<comment type="similarity">
    <text evidence="2">Belongs to the FAD-binding monooxygenase family.</text>
</comment>
<proteinExistence type="inferred from homology"/>
<protein>
    <submittedName>
        <fullName evidence="7">Flavin-containing monooxygenase</fullName>
        <ecNumber evidence="7">1.14.13.-</ecNumber>
    </submittedName>
</protein>
<sequence>MSTEHVDGHVDVLIIGAGLSGIGAAAQLRAHLPGKSVAVLESREASGGTWDLFRYPGIRSDSDMFTFGYKWRPWPSDRSLAEGHMILDYLRTVAKEYAVDELIRYQHKVTAAAWDSASKTWSVTAETPEGETTLTAGFLWNCSGYYDYDQGHQPEFPGLADYEGTFVHPQHWPEDLDYAGKKVVVIGSGATAVTLVPAMALGDDGTTVEHITMLQRTPTYILSRPARDPLARALAGTLGRLPGIVPFKGARTKAGFDAVRWANIMTLVGSYQLSRRAPAAIKKLVRDNNLKQLTARPGGKGFTPEEAAAIVDEHFTPPYAPWDQRLCVVPDGDFFRAMREGRAGVVTDRIKTFTAKGIELESGETLEADIVVSATGLSIKLFGGIDFSVDGVPTPLNETMSYKALMLSGIPNFAYTIGYTNASWTLKADLVSDWVVRLLAHMDEKGYAEVVVNRDPTVGERPFMDLASGYIQRALDRMPKQGDRAPWRLKQNYLTDLRVLAGDLVDEAVSFR</sequence>
<dbReference type="EC" id="1.14.13.-" evidence="7"/>
<dbReference type="Proteomes" id="UP001556631">
    <property type="component" value="Unassembled WGS sequence"/>
</dbReference>
<dbReference type="PANTHER" id="PTHR43872">
    <property type="entry name" value="MONOOXYGENASE, PUTATIVE (AFU_ORTHOLOGUE AFUA_8G02570)-RELATED"/>
    <property type="match status" value="1"/>
</dbReference>
<evidence type="ECO:0000313" key="8">
    <source>
        <dbReference type="Proteomes" id="UP001556631"/>
    </source>
</evidence>
<keyword evidence="3" id="KW-0285">Flavoprotein</keyword>
<dbReference type="RefSeq" id="WP_367993496.1">
    <property type="nucleotide sequence ID" value="NZ_JBFPJR010000013.1"/>
</dbReference>
<evidence type="ECO:0000256" key="4">
    <source>
        <dbReference type="ARBA" id="ARBA00022827"/>
    </source>
</evidence>
<dbReference type="Pfam" id="PF00743">
    <property type="entry name" value="FMO-like"/>
    <property type="match status" value="1"/>
</dbReference>
<keyword evidence="5 7" id="KW-0560">Oxidoreductase</keyword>
<evidence type="ECO:0000256" key="2">
    <source>
        <dbReference type="ARBA" id="ARBA00010139"/>
    </source>
</evidence>
<evidence type="ECO:0000256" key="6">
    <source>
        <dbReference type="ARBA" id="ARBA00023033"/>
    </source>
</evidence>
<evidence type="ECO:0000256" key="3">
    <source>
        <dbReference type="ARBA" id="ARBA00022630"/>
    </source>
</evidence>
<gene>
    <name evidence="7" type="ORF">AB3X52_09145</name>
</gene>
<keyword evidence="6 7" id="KW-0503">Monooxygenase</keyword>
<evidence type="ECO:0000313" key="7">
    <source>
        <dbReference type="EMBL" id="MEX0427783.1"/>
    </source>
</evidence>
<dbReference type="SUPFAM" id="SSF51905">
    <property type="entry name" value="FAD/NAD(P)-binding domain"/>
    <property type="match status" value="1"/>
</dbReference>
<dbReference type="InterPro" id="IPR051820">
    <property type="entry name" value="FAD-binding_MO"/>
</dbReference>
<keyword evidence="4" id="KW-0274">FAD</keyword>
<evidence type="ECO:0000256" key="1">
    <source>
        <dbReference type="ARBA" id="ARBA00001974"/>
    </source>
</evidence>
<keyword evidence="8" id="KW-1185">Reference proteome</keyword>
<dbReference type="InterPro" id="IPR020946">
    <property type="entry name" value="Flavin_mOase-like"/>
</dbReference>
<comment type="caution">
    <text evidence="7">The sequence shown here is derived from an EMBL/GenBank/DDBJ whole genome shotgun (WGS) entry which is preliminary data.</text>
</comment>
<reference evidence="7 8" key="1">
    <citation type="submission" date="2024-07" db="EMBL/GenBank/DDBJ databases">
        <authorList>
            <person name="Lee S."/>
            <person name="Kang M."/>
        </authorList>
    </citation>
    <scope>NUCLEOTIDE SEQUENCE [LARGE SCALE GENOMIC DNA]</scope>
    <source>
        <strain evidence="7 8">DS6</strain>
    </source>
</reference>
<dbReference type="Gene3D" id="3.50.50.60">
    <property type="entry name" value="FAD/NAD(P)-binding domain"/>
    <property type="match status" value="2"/>
</dbReference>